<dbReference type="SUPFAM" id="SSF57701">
    <property type="entry name" value="Zn2/Cys6 DNA-binding domain"/>
    <property type="match status" value="1"/>
</dbReference>
<keyword evidence="4" id="KW-0805">Transcription regulation</keyword>
<dbReference type="PROSITE" id="PS50157">
    <property type="entry name" value="ZINC_FINGER_C2H2_2"/>
    <property type="match status" value="2"/>
</dbReference>
<dbReference type="PANTHER" id="PTHR47660">
    <property type="entry name" value="TRANSCRIPTION FACTOR WITH C2H2 AND ZN(2)-CYS(6) DNA BINDING DOMAIN (EUROFUNG)-RELATED-RELATED"/>
    <property type="match status" value="1"/>
</dbReference>
<dbReference type="InterPro" id="IPR001138">
    <property type="entry name" value="Zn2Cys6_DnaBD"/>
</dbReference>
<keyword evidence="1" id="KW-0479">Metal-binding</keyword>
<reference evidence="10 11" key="1">
    <citation type="journal article" date="2018" name="Mol. Biol. Evol.">
        <title>Broad Genomic Sampling Reveals a Smut Pathogenic Ancestry of the Fungal Clade Ustilaginomycotina.</title>
        <authorList>
            <person name="Kijpornyongpan T."/>
            <person name="Mondo S.J."/>
            <person name="Barry K."/>
            <person name="Sandor L."/>
            <person name="Lee J."/>
            <person name="Lipzen A."/>
            <person name="Pangilinan J."/>
            <person name="LaButti K."/>
            <person name="Hainaut M."/>
            <person name="Henrissat B."/>
            <person name="Grigoriev I.V."/>
            <person name="Spatafora J.W."/>
            <person name="Aime M.C."/>
        </authorList>
    </citation>
    <scope>NUCLEOTIDE SEQUENCE [LARGE SCALE GENOMIC DNA]</scope>
    <source>
        <strain evidence="10 11">MCA 4198</strain>
    </source>
</reference>
<proteinExistence type="predicted"/>
<dbReference type="GeneID" id="37040486"/>
<dbReference type="Proteomes" id="UP000245768">
    <property type="component" value="Unassembled WGS sequence"/>
</dbReference>
<evidence type="ECO:0008006" key="12">
    <source>
        <dbReference type="Google" id="ProtNLM"/>
    </source>
</evidence>
<evidence type="ECO:0000256" key="1">
    <source>
        <dbReference type="ARBA" id="ARBA00022723"/>
    </source>
</evidence>
<evidence type="ECO:0000256" key="7">
    <source>
        <dbReference type="PROSITE-ProRule" id="PRU00042"/>
    </source>
</evidence>
<dbReference type="PROSITE" id="PS00028">
    <property type="entry name" value="ZINC_FINGER_C2H2_1"/>
    <property type="match status" value="2"/>
</dbReference>
<dbReference type="PROSITE" id="PS50048">
    <property type="entry name" value="ZN2_CY6_FUNGAL_2"/>
    <property type="match status" value="1"/>
</dbReference>
<keyword evidence="3" id="KW-0862">Zinc</keyword>
<feature type="domain" description="Zn(2)-C6 fungal-type" evidence="8">
    <location>
        <begin position="87"/>
        <end position="110"/>
    </location>
</feature>
<gene>
    <name evidence="10" type="ORF">FA10DRAFT_223089</name>
</gene>
<evidence type="ECO:0000256" key="2">
    <source>
        <dbReference type="ARBA" id="ARBA00022771"/>
    </source>
</evidence>
<organism evidence="10 11">
    <name type="scientific">Acaromyces ingoldii</name>
    <dbReference type="NCBI Taxonomy" id="215250"/>
    <lineage>
        <taxon>Eukaryota</taxon>
        <taxon>Fungi</taxon>
        <taxon>Dikarya</taxon>
        <taxon>Basidiomycota</taxon>
        <taxon>Ustilaginomycotina</taxon>
        <taxon>Exobasidiomycetes</taxon>
        <taxon>Exobasidiales</taxon>
        <taxon>Cryptobasidiaceae</taxon>
        <taxon>Acaromyces</taxon>
    </lineage>
</organism>
<dbReference type="RefSeq" id="XP_025376033.1">
    <property type="nucleotide sequence ID" value="XM_025518570.1"/>
</dbReference>
<evidence type="ECO:0000259" key="8">
    <source>
        <dbReference type="PROSITE" id="PS50048"/>
    </source>
</evidence>
<feature type="domain" description="C2H2-type" evidence="9">
    <location>
        <begin position="7"/>
        <end position="34"/>
    </location>
</feature>
<feature type="non-terminal residue" evidence="10">
    <location>
        <position position="1"/>
    </location>
</feature>
<sequence>QTPKKRFACPKCSRLFSRQEHVARHFASHSNETSFVCPKCSRSFGRRDALKRHQSVHQPRRAPLPRELDDVAADARRRAALSRTKRACLRCARAKLKCDGNEPCSRCRER</sequence>
<feature type="domain" description="C2H2-type" evidence="9">
    <location>
        <begin position="35"/>
        <end position="62"/>
    </location>
</feature>
<evidence type="ECO:0000256" key="4">
    <source>
        <dbReference type="ARBA" id="ARBA00023015"/>
    </source>
</evidence>
<feature type="non-terminal residue" evidence="10">
    <location>
        <position position="110"/>
    </location>
</feature>
<accession>A0A316YM69</accession>
<dbReference type="AlphaFoldDB" id="A0A316YM69"/>
<dbReference type="SMART" id="SM00355">
    <property type="entry name" value="ZnF_C2H2"/>
    <property type="match status" value="2"/>
</dbReference>
<dbReference type="STRING" id="215250.A0A316YM69"/>
<keyword evidence="6" id="KW-0539">Nucleus</keyword>
<dbReference type="Gene3D" id="4.10.240.10">
    <property type="entry name" value="Zn(2)-C6 fungal-type DNA-binding domain"/>
    <property type="match status" value="1"/>
</dbReference>
<evidence type="ECO:0000256" key="6">
    <source>
        <dbReference type="ARBA" id="ARBA00023242"/>
    </source>
</evidence>
<dbReference type="Pfam" id="PF00096">
    <property type="entry name" value="zf-C2H2"/>
    <property type="match status" value="2"/>
</dbReference>
<dbReference type="EMBL" id="KZ819637">
    <property type="protein sequence ID" value="PWN88835.1"/>
    <property type="molecule type" value="Genomic_DNA"/>
</dbReference>
<dbReference type="InterPro" id="IPR036236">
    <property type="entry name" value="Znf_C2H2_sf"/>
</dbReference>
<keyword evidence="11" id="KW-1185">Reference proteome</keyword>
<evidence type="ECO:0000259" key="9">
    <source>
        <dbReference type="PROSITE" id="PS50157"/>
    </source>
</evidence>
<dbReference type="Pfam" id="PF00172">
    <property type="entry name" value="Zn_clus"/>
    <property type="match status" value="1"/>
</dbReference>
<dbReference type="InterPro" id="IPR036864">
    <property type="entry name" value="Zn2-C6_fun-type_DNA-bd_sf"/>
</dbReference>
<dbReference type="GO" id="GO:0000981">
    <property type="term" value="F:DNA-binding transcription factor activity, RNA polymerase II-specific"/>
    <property type="evidence" value="ECO:0007669"/>
    <property type="project" value="InterPro"/>
</dbReference>
<dbReference type="SUPFAM" id="SSF57667">
    <property type="entry name" value="beta-beta-alpha zinc fingers"/>
    <property type="match status" value="1"/>
</dbReference>
<evidence type="ECO:0000256" key="5">
    <source>
        <dbReference type="ARBA" id="ARBA00023163"/>
    </source>
</evidence>
<evidence type="ECO:0000256" key="3">
    <source>
        <dbReference type="ARBA" id="ARBA00022833"/>
    </source>
</evidence>
<dbReference type="PANTHER" id="PTHR47660:SF2">
    <property type="entry name" value="TRANSCRIPTION FACTOR WITH C2H2 AND ZN(2)-CYS(6) DNA BINDING DOMAIN (EUROFUNG)"/>
    <property type="match status" value="1"/>
</dbReference>
<evidence type="ECO:0000313" key="11">
    <source>
        <dbReference type="Proteomes" id="UP000245768"/>
    </source>
</evidence>
<dbReference type="OrthoDB" id="654211at2759"/>
<dbReference type="InParanoid" id="A0A316YM69"/>
<dbReference type="FunFam" id="3.30.160.60:FF:002343">
    <property type="entry name" value="Zinc finger protein 33A"/>
    <property type="match status" value="1"/>
</dbReference>
<dbReference type="GO" id="GO:0008270">
    <property type="term" value="F:zinc ion binding"/>
    <property type="evidence" value="ECO:0007669"/>
    <property type="project" value="UniProtKB-KW"/>
</dbReference>
<name>A0A316YM69_9BASI</name>
<protein>
    <recommendedName>
        <fullName evidence="12">C2H2-type domain-containing protein</fullName>
    </recommendedName>
</protein>
<keyword evidence="5" id="KW-0804">Transcription</keyword>
<evidence type="ECO:0000313" key="10">
    <source>
        <dbReference type="EMBL" id="PWN88835.1"/>
    </source>
</evidence>
<keyword evidence="2 7" id="KW-0863">Zinc-finger</keyword>
<dbReference type="InterPro" id="IPR013087">
    <property type="entry name" value="Znf_C2H2_type"/>
</dbReference>
<dbReference type="Gene3D" id="3.30.160.60">
    <property type="entry name" value="Classic Zinc Finger"/>
    <property type="match status" value="2"/>
</dbReference>